<protein>
    <submittedName>
        <fullName evidence="2">Uncharacterized protein</fullName>
    </submittedName>
</protein>
<keyword evidence="1" id="KW-1133">Transmembrane helix</keyword>
<accession>A0A163ZR86</accession>
<name>A0A163ZR86_9BACI</name>
<reference evidence="2 3" key="1">
    <citation type="submission" date="2016-10" db="EMBL/GenBank/DDBJ databases">
        <title>The whole genome sequencing and assembly of Aeribacillus pallidus KCTC3564 strain.</title>
        <authorList>
            <person name="Lee Y.-J."/>
            <person name="Park M.-K."/>
            <person name="Yi H."/>
            <person name="Bahn Y.-S."/>
            <person name="Kim J.F."/>
            <person name="Lee D.-W."/>
        </authorList>
    </citation>
    <scope>NUCLEOTIDE SEQUENCE [LARGE SCALE GENOMIC DNA]</scope>
    <source>
        <strain evidence="2 3">KCTC3564</strain>
    </source>
</reference>
<proteinExistence type="predicted"/>
<gene>
    <name evidence="2" type="ORF">AP3564_09250</name>
</gene>
<dbReference type="Proteomes" id="UP000214606">
    <property type="component" value="Chromosome"/>
</dbReference>
<dbReference type="AlphaFoldDB" id="A0A163ZR86"/>
<evidence type="ECO:0000313" key="2">
    <source>
        <dbReference type="EMBL" id="ASS90393.1"/>
    </source>
</evidence>
<evidence type="ECO:0000256" key="1">
    <source>
        <dbReference type="SAM" id="Phobius"/>
    </source>
</evidence>
<evidence type="ECO:0000313" key="3">
    <source>
        <dbReference type="Proteomes" id="UP000214606"/>
    </source>
</evidence>
<sequence length="65" mass="7862">MTKKVMTAILIFILLFSISWYLHEQTKQTYVHPSYEWTPINTFSKNMKGETFAPREYIRVINYLE</sequence>
<dbReference type="KEGG" id="apak:AP3564_09250"/>
<dbReference type="RefSeq" id="WP_066249259.1">
    <property type="nucleotide sequence ID" value="NZ_LVHY01000098.1"/>
</dbReference>
<organism evidence="2 3">
    <name type="scientific">Aeribacillus pallidus</name>
    <dbReference type="NCBI Taxonomy" id="33936"/>
    <lineage>
        <taxon>Bacteria</taxon>
        <taxon>Bacillati</taxon>
        <taxon>Bacillota</taxon>
        <taxon>Bacilli</taxon>
        <taxon>Bacillales</taxon>
        <taxon>Bacillaceae</taxon>
        <taxon>Aeribacillus</taxon>
    </lineage>
</organism>
<keyword evidence="1" id="KW-0472">Membrane</keyword>
<accession>A0A223E5B5</accession>
<keyword evidence="1" id="KW-0812">Transmembrane</keyword>
<dbReference type="EMBL" id="CP017703">
    <property type="protein sequence ID" value="ASS90393.1"/>
    <property type="molecule type" value="Genomic_DNA"/>
</dbReference>
<feature type="transmembrane region" description="Helical" evidence="1">
    <location>
        <begin position="6"/>
        <end position="23"/>
    </location>
</feature>